<dbReference type="SUPFAM" id="SSF55961">
    <property type="entry name" value="Bet v1-like"/>
    <property type="match status" value="1"/>
</dbReference>
<protein>
    <submittedName>
        <fullName evidence="4">Uncharacterized conserved protein YndB, AHSA1/START domain</fullName>
    </submittedName>
</protein>
<evidence type="ECO:0000259" key="3">
    <source>
        <dbReference type="Pfam" id="PF08327"/>
    </source>
</evidence>
<dbReference type="EMBL" id="FXTQ01000003">
    <property type="protein sequence ID" value="SMO74708.1"/>
    <property type="molecule type" value="Genomic_DNA"/>
</dbReference>
<dbReference type="OrthoDB" id="287565at2"/>
<feature type="region of interest" description="Disordered" evidence="2">
    <location>
        <begin position="140"/>
        <end position="162"/>
    </location>
</feature>
<evidence type="ECO:0000256" key="2">
    <source>
        <dbReference type="SAM" id="MobiDB-lite"/>
    </source>
</evidence>
<dbReference type="RefSeq" id="WP_111379082.1">
    <property type="nucleotide sequence ID" value="NZ_CP043612.1"/>
</dbReference>
<name>A0A521DSW6_9FLAO</name>
<feature type="domain" description="Activator of Hsp90 ATPase homologue 1/2-like C-terminal" evidence="3">
    <location>
        <begin position="15"/>
        <end position="138"/>
    </location>
</feature>
<dbReference type="CDD" id="cd07814">
    <property type="entry name" value="SRPBCC_CalC_Aha1-like"/>
    <property type="match status" value="1"/>
</dbReference>
<dbReference type="InterPro" id="IPR013538">
    <property type="entry name" value="ASHA1/2-like_C"/>
</dbReference>
<evidence type="ECO:0000256" key="1">
    <source>
        <dbReference type="ARBA" id="ARBA00006817"/>
    </source>
</evidence>
<dbReference type="InterPro" id="IPR023393">
    <property type="entry name" value="START-like_dom_sf"/>
</dbReference>
<keyword evidence="5" id="KW-1185">Reference proteome</keyword>
<gene>
    <name evidence="4" type="ORF">SAMN06265220_103419</name>
</gene>
<reference evidence="4 5" key="1">
    <citation type="submission" date="2017-05" db="EMBL/GenBank/DDBJ databases">
        <authorList>
            <person name="Varghese N."/>
            <person name="Submissions S."/>
        </authorList>
    </citation>
    <scope>NUCLEOTIDE SEQUENCE [LARGE SCALE GENOMIC DNA]</scope>
    <source>
        <strain evidence="4 5">DSM 29982</strain>
    </source>
</reference>
<comment type="similarity">
    <text evidence="1">Belongs to the AHA1 family.</text>
</comment>
<feature type="compositionally biased region" description="Basic and acidic residues" evidence="2">
    <location>
        <begin position="152"/>
        <end position="162"/>
    </location>
</feature>
<accession>A0A521DSW6</accession>
<dbReference type="Gene3D" id="3.30.530.20">
    <property type="match status" value="1"/>
</dbReference>
<proteinExistence type="inferred from homology"/>
<evidence type="ECO:0000313" key="4">
    <source>
        <dbReference type="EMBL" id="SMO74708.1"/>
    </source>
</evidence>
<dbReference type="Proteomes" id="UP000319267">
    <property type="component" value="Unassembled WGS sequence"/>
</dbReference>
<dbReference type="AlphaFoldDB" id="A0A521DSW6"/>
<organism evidence="4 5">
    <name type="scientific">Flavobacterium nitrogenifigens</name>
    <dbReference type="NCBI Taxonomy" id="1617283"/>
    <lineage>
        <taxon>Bacteria</taxon>
        <taxon>Pseudomonadati</taxon>
        <taxon>Bacteroidota</taxon>
        <taxon>Flavobacteriia</taxon>
        <taxon>Flavobacteriales</taxon>
        <taxon>Flavobacteriaceae</taxon>
        <taxon>Flavobacterium</taxon>
    </lineage>
</organism>
<sequence length="162" mass="18732">MNTHDFTTTILLNQSPEEVFKAIQNVKGWWSEEIEGKTANKGDEFKYHYEDVHRCKIKLTEVIPNQKIVWLIEENYFSFTKDDTEWTNTTAVFDISKEGNKTKLTFTHIGLVPEYECFDVCTKGWSNYVENSLKKLIETGKGQPNATGKPQIETERALSSKE</sequence>
<dbReference type="Pfam" id="PF08327">
    <property type="entry name" value="AHSA1"/>
    <property type="match status" value="1"/>
</dbReference>
<evidence type="ECO:0000313" key="5">
    <source>
        <dbReference type="Proteomes" id="UP000319267"/>
    </source>
</evidence>